<organism evidence="1 2">
    <name type="scientific">Mycolicibacterium hassiacum (strain DSM 44199 / CIP 105218 / JCM 12690 / 3849)</name>
    <name type="common">Mycobacterium hassiacum</name>
    <dbReference type="NCBI Taxonomy" id="1122247"/>
    <lineage>
        <taxon>Bacteria</taxon>
        <taxon>Bacillati</taxon>
        <taxon>Actinomycetota</taxon>
        <taxon>Actinomycetes</taxon>
        <taxon>Mycobacteriales</taxon>
        <taxon>Mycobacteriaceae</taxon>
        <taxon>Mycolicibacterium</taxon>
    </lineage>
</organism>
<keyword evidence="2" id="KW-1185">Reference proteome</keyword>
<dbReference type="Proteomes" id="UP000006265">
    <property type="component" value="Unassembled WGS sequence"/>
</dbReference>
<protein>
    <submittedName>
        <fullName evidence="1">Uncharacterized protein</fullName>
    </submittedName>
</protein>
<name>K5BAC6_MYCHD</name>
<evidence type="ECO:0000313" key="2">
    <source>
        <dbReference type="Proteomes" id="UP000006265"/>
    </source>
</evidence>
<proteinExistence type="predicted"/>
<dbReference type="EMBL" id="AMRA01000106">
    <property type="protein sequence ID" value="EKF22005.1"/>
    <property type="molecule type" value="Genomic_DNA"/>
</dbReference>
<dbReference type="AlphaFoldDB" id="K5BAC6"/>
<comment type="caution">
    <text evidence="1">The sequence shown here is derived from an EMBL/GenBank/DDBJ whole genome shotgun (WGS) entry which is preliminary data.</text>
</comment>
<evidence type="ECO:0000313" key="1">
    <source>
        <dbReference type="EMBL" id="EKF22005.1"/>
    </source>
</evidence>
<gene>
    <name evidence="1" type="ORF">C731_3989</name>
</gene>
<sequence>MFLVPLKAFGVRVDTPSELVRGGRNANAESHNAKRRSSE</sequence>
<accession>K5BAC6</accession>
<reference evidence="1 2" key="1">
    <citation type="journal article" date="2012" name="J. Bacteriol.">
        <title>Genome sequence of Mycobacterium hassiacum DSM 44199, a rare source of heat-stable mycobacterial proteins.</title>
        <authorList>
            <person name="Tiago I."/>
            <person name="Maranha A."/>
            <person name="Mendes V."/>
            <person name="Alarico S."/>
            <person name="Moynihan P.J."/>
            <person name="Clarke A.J."/>
            <person name="Macedo-Ribeiro S."/>
            <person name="Pereira P.J."/>
            <person name="Empadinhas N."/>
        </authorList>
    </citation>
    <scope>NUCLEOTIDE SEQUENCE [LARGE SCALE GENOMIC DNA]</scope>
    <source>
        <strain evidence="2">DSM 44199 / CIP 105218 / JCM 12690 / 3849</strain>
    </source>
</reference>